<evidence type="ECO:0000313" key="2">
    <source>
        <dbReference type="Proteomes" id="UP000012488"/>
    </source>
</evidence>
<dbReference type="AlphaFoldDB" id="A0A6B9FPV4"/>
<accession>A0A6B9FPV4</accession>
<sequence length="65" mass="6881">MDKVGEGLEQAGFRISVMGKKKVERSSLPRRSRIVSDLIVAAAEAGDIVTGPVAHRPAAEGIVRP</sequence>
<name>A0A6B9FPV4_9HYPH</name>
<dbReference type="KEGG" id="mmes:MMSR116_23885"/>
<organism evidence="1 2">
    <name type="scientific">Methylobacterium mesophilicum SR1.6/6</name>
    <dbReference type="NCBI Taxonomy" id="908290"/>
    <lineage>
        <taxon>Bacteria</taxon>
        <taxon>Pseudomonadati</taxon>
        <taxon>Pseudomonadota</taxon>
        <taxon>Alphaproteobacteria</taxon>
        <taxon>Hyphomicrobiales</taxon>
        <taxon>Methylobacteriaceae</taxon>
        <taxon>Methylobacterium</taxon>
    </lineage>
</organism>
<reference evidence="1 2" key="2">
    <citation type="journal article" date="2013" name="Genome Announc.">
        <title>Draft Genome Sequence of Methylobacterium mesophilicum Strain SR1.6/6, Isolated from Citrus sinensis.</title>
        <authorList>
            <person name="Marinho Almeida D."/>
            <person name="Dini-Andreote F."/>
            <person name="Camargo Neves A.A."/>
            <person name="Juca Ramos R.T."/>
            <person name="Andreote F.D."/>
            <person name="Carneiro A.R."/>
            <person name="Oliveira de Souza Lima A."/>
            <person name="Caracciolo Gomes de Sa P.H."/>
            <person name="Ribeiro Barbosa M.S."/>
            <person name="Araujo W.L."/>
            <person name="Silva A."/>
        </authorList>
    </citation>
    <scope>NUCLEOTIDE SEQUENCE [LARGE SCALE GENOMIC DNA]</scope>
    <source>
        <strain evidence="1 2">SR1.6/6</strain>
    </source>
</reference>
<proteinExistence type="predicted"/>
<protein>
    <submittedName>
        <fullName evidence="1">Uncharacterized protein</fullName>
    </submittedName>
</protein>
<dbReference type="RefSeq" id="WP_010686034.1">
    <property type="nucleotide sequence ID" value="NZ_CP043538.1"/>
</dbReference>
<dbReference type="Proteomes" id="UP000012488">
    <property type="component" value="Chromosome"/>
</dbReference>
<evidence type="ECO:0000313" key="1">
    <source>
        <dbReference type="EMBL" id="QGY04610.1"/>
    </source>
</evidence>
<dbReference type="EMBL" id="CP043538">
    <property type="protein sequence ID" value="QGY04610.1"/>
    <property type="molecule type" value="Genomic_DNA"/>
</dbReference>
<reference evidence="1 2" key="1">
    <citation type="journal article" date="2012" name="Genet. Mol. Biol.">
        <title>Analysis of 16S rRNA and mxaF genes revealing insights into Methylobacterium niche-specific plant association.</title>
        <authorList>
            <person name="Dourado M.N."/>
            <person name="Andreote F.D."/>
            <person name="Dini-Andreote F."/>
            <person name="Conti R."/>
            <person name="Araujo J.M."/>
            <person name="Araujo W.L."/>
        </authorList>
    </citation>
    <scope>NUCLEOTIDE SEQUENCE [LARGE SCALE GENOMIC DNA]</scope>
    <source>
        <strain evidence="1 2">SR1.6/6</strain>
    </source>
</reference>
<gene>
    <name evidence="1" type="ORF">MMSR116_23885</name>
</gene>